<proteinExistence type="predicted"/>
<organism evidence="2 3">
    <name type="scientific">Salegentibacter agarivorans</name>
    <dbReference type="NCBI Taxonomy" id="345907"/>
    <lineage>
        <taxon>Bacteria</taxon>
        <taxon>Pseudomonadati</taxon>
        <taxon>Bacteroidota</taxon>
        <taxon>Flavobacteriia</taxon>
        <taxon>Flavobacteriales</taxon>
        <taxon>Flavobacteriaceae</taxon>
        <taxon>Salegentibacter</taxon>
    </lineage>
</organism>
<protein>
    <submittedName>
        <fullName evidence="2">Uncharacterized protein</fullName>
    </submittedName>
</protein>
<gene>
    <name evidence="2" type="ORF">SAMN04488033_105129</name>
</gene>
<evidence type="ECO:0000313" key="2">
    <source>
        <dbReference type="EMBL" id="SFF70609.1"/>
    </source>
</evidence>
<feature type="coiled-coil region" evidence="1">
    <location>
        <begin position="130"/>
        <end position="157"/>
    </location>
</feature>
<keyword evidence="3" id="KW-1185">Reference proteome</keyword>
<dbReference type="RefSeq" id="WP_093303506.1">
    <property type="nucleotide sequence ID" value="NZ_FOOH01000005.1"/>
</dbReference>
<keyword evidence="1" id="KW-0175">Coiled coil</keyword>
<dbReference type="AlphaFoldDB" id="A0A1I2KWA5"/>
<evidence type="ECO:0000256" key="1">
    <source>
        <dbReference type="SAM" id="Coils"/>
    </source>
</evidence>
<dbReference type="EMBL" id="FOOH01000005">
    <property type="protein sequence ID" value="SFF70609.1"/>
    <property type="molecule type" value="Genomic_DNA"/>
</dbReference>
<accession>A0A1I2KWA5</accession>
<reference evidence="3" key="1">
    <citation type="submission" date="2016-10" db="EMBL/GenBank/DDBJ databases">
        <authorList>
            <person name="Varghese N."/>
            <person name="Submissions S."/>
        </authorList>
    </citation>
    <scope>NUCLEOTIDE SEQUENCE [LARGE SCALE GENOMIC DNA]</scope>
    <source>
        <strain evidence="3">DSM 23515</strain>
    </source>
</reference>
<sequence length="236" mass="27756">MNQTIKISNQQKIGEGGNWEVFEAYSENYPDYSSIILKTRNGDPNCSIKKYIEKFKLIQLNELPTVSFLEKIYNDGIAYIITENLNIVSPFYVSPNSVITKEQKETNEKLKALGSPIKNRTECVYEQKVYEEKIKVINGLENMINKVKEDLKRVSKKGIIIDYDSYFLKASNLENIDYKIADFDNIYEDRKNSFLDILENNFQEFERALNSFIDYFVIKEKRNEYKLCLTKTVHRQ</sequence>
<evidence type="ECO:0000313" key="3">
    <source>
        <dbReference type="Proteomes" id="UP000199116"/>
    </source>
</evidence>
<name>A0A1I2KWA5_9FLAO</name>
<dbReference type="Proteomes" id="UP000199116">
    <property type="component" value="Unassembled WGS sequence"/>
</dbReference>